<dbReference type="EMBL" id="KV918963">
    <property type="protein sequence ID" value="OSX74085.1"/>
    <property type="molecule type" value="Genomic_DNA"/>
</dbReference>
<evidence type="ECO:0000256" key="2">
    <source>
        <dbReference type="SAM" id="MobiDB-lite"/>
    </source>
</evidence>
<gene>
    <name evidence="3" type="ORF">BU14_0308s0003</name>
</gene>
<protein>
    <submittedName>
        <fullName evidence="3">Uncharacterized protein</fullName>
    </submittedName>
</protein>
<feature type="coiled-coil region" evidence="1">
    <location>
        <begin position="12"/>
        <end position="52"/>
    </location>
</feature>
<evidence type="ECO:0000313" key="3">
    <source>
        <dbReference type="EMBL" id="OSX74085.1"/>
    </source>
</evidence>
<sequence>MDTCKCAAVESNNLLRKRISDLEEALASDKRLRTLLEEHEKERKKRRVATNKQMKELRKVSTAIQSEVGAVKMTMKAVFKTVNLVGTAINHGNAAMKDVCRAVNSRGVGSGTFTPATNTTSIVTADALTVLKEAPWAQQMMRDIRIETCTAFNDPNSSVGAWPSPEHNRDMAARHLNNKLKFPGGLAEARVALSSKVLAPCDPKLNEGRRFRPEMLSTILRRGISRFHRAVLETASAGFMERAASHLSIGYTGDKDELKYSKTDAQRCLQGHWLFETEFGRDAMLWGLYRALARMRVLREHMGDATATKGRYYKVRYGKYVAIVTKVFITLCDKAGYPRFTVGAANVDEAYRKVWAVLMGLVHKHLRKQNTEHMGLLLLDGDEPDRAVAGVSDARLRSTFIRVLATRGADATPAGAISGNAGPAPADSDALGLPTAAAADSDFAPLPATVGALAATTAFHPAAVGASAAATAFHPAAVGASAAATASRPAAVGTSAAATASHPAAVGALAAAPASLPAAVAASAAATASHPAAVGASAAATASRPAAVGASATAAAHTTTVGNQTAAAVGRATSTAASPAADLSDGTEAPGGPAAPHSSAIAAATLASAAAAAAASELGFLDAAADDGLSADISDEDTFLDGAEDDLLNGYDSGADAVKANGESQQ</sequence>
<feature type="region of interest" description="Disordered" evidence="2">
    <location>
        <begin position="578"/>
        <end position="597"/>
    </location>
</feature>
<name>A0A1X6NZY0_PORUM</name>
<evidence type="ECO:0000256" key="1">
    <source>
        <dbReference type="SAM" id="Coils"/>
    </source>
</evidence>
<dbReference type="AlphaFoldDB" id="A0A1X6NZY0"/>
<dbReference type="Proteomes" id="UP000218209">
    <property type="component" value="Unassembled WGS sequence"/>
</dbReference>
<proteinExistence type="predicted"/>
<evidence type="ECO:0000313" key="4">
    <source>
        <dbReference type="Proteomes" id="UP000218209"/>
    </source>
</evidence>
<reference evidence="3 4" key="1">
    <citation type="submission" date="2017-03" db="EMBL/GenBank/DDBJ databases">
        <title>WGS assembly of Porphyra umbilicalis.</title>
        <authorList>
            <person name="Brawley S.H."/>
            <person name="Blouin N.A."/>
            <person name="Ficko-Blean E."/>
            <person name="Wheeler G.L."/>
            <person name="Lohr M."/>
            <person name="Goodson H.V."/>
            <person name="Jenkins J.W."/>
            <person name="Blaby-Haas C.E."/>
            <person name="Helliwell K.E."/>
            <person name="Chan C."/>
            <person name="Marriage T."/>
            <person name="Bhattacharya D."/>
            <person name="Klein A.S."/>
            <person name="Badis Y."/>
            <person name="Brodie J."/>
            <person name="Cao Y."/>
            <person name="Collen J."/>
            <person name="Dittami S.M."/>
            <person name="Gachon C.M."/>
            <person name="Green B.R."/>
            <person name="Karpowicz S."/>
            <person name="Kim J.W."/>
            <person name="Kudahl U."/>
            <person name="Lin S."/>
            <person name="Michel G."/>
            <person name="Mittag M."/>
            <person name="Olson B.J."/>
            <person name="Pangilinan J."/>
            <person name="Peng Y."/>
            <person name="Qiu H."/>
            <person name="Shu S."/>
            <person name="Singer J.T."/>
            <person name="Smith A.G."/>
            <person name="Sprecher B.N."/>
            <person name="Wagner V."/>
            <person name="Wang W."/>
            <person name="Wang Z.-Y."/>
            <person name="Yan J."/>
            <person name="Yarish C."/>
            <person name="Zoeuner-Riek S."/>
            <person name="Zhuang Y."/>
            <person name="Zou Y."/>
            <person name="Lindquist E.A."/>
            <person name="Grimwood J."/>
            <person name="Barry K."/>
            <person name="Rokhsar D.S."/>
            <person name="Schmutz J."/>
            <person name="Stiller J.W."/>
            <person name="Grossman A.R."/>
            <person name="Prochnik S.E."/>
        </authorList>
    </citation>
    <scope>NUCLEOTIDE SEQUENCE [LARGE SCALE GENOMIC DNA]</scope>
    <source>
        <strain evidence="3">4086291</strain>
    </source>
</reference>
<keyword evidence="4" id="KW-1185">Reference proteome</keyword>
<organism evidence="3 4">
    <name type="scientific">Porphyra umbilicalis</name>
    <name type="common">Purple laver</name>
    <name type="synonym">Red alga</name>
    <dbReference type="NCBI Taxonomy" id="2786"/>
    <lineage>
        <taxon>Eukaryota</taxon>
        <taxon>Rhodophyta</taxon>
        <taxon>Bangiophyceae</taxon>
        <taxon>Bangiales</taxon>
        <taxon>Bangiaceae</taxon>
        <taxon>Porphyra</taxon>
    </lineage>
</organism>
<accession>A0A1X6NZY0</accession>
<keyword evidence="1" id="KW-0175">Coiled coil</keyword>